<protein>
    <submittedName>
        <fullName evidence="2">DsbA family protein</fullName>
    </submittedName>
</protein>
<proteinExistence type="predicted"/>
<dbReference type="GO" id="GO:0016491">
    <property type="term" value="F:oxidoreductase activity"/>
    <property type="evidence" value="ECO:0007669"/>
    <property type="project" value="InterPro"/>
</dbReference>
<organism evidence="2 3">
    <name type="scientific">Hafnia paralvei</name>
    <dbReference type="NCBI Taxonomy" id="546367"/>
    <lineage>
        <taxon>Bacteria</taxon>
        <taxon>Pseudomonadati</taxon>
        <taxon>Pseudomonadota</taxon>
        <taxon>Gammaproteobacteria</taxon>
        <taxon>Enterobacterales</taxon>
        <taxon>Hafniaceae</taxon>
        <taxon>Hafnia</taxon>
    </lineage>
</organism>
<feature type="domain" description="DSBA-like thioredoxin" evidence="1">
    <location>
        <begin position="9"/>
        <end position="201"/>
    </location>
</feature>
<dbReference type="OrthoDB" id="9813770at2"/>
<evidence type="ECO:0000313" key="2">
    <source>
        <dbReference type="EMBL" id="PAV97436.1"/>
    </source>
</evidence>
<comment type="caution">
    <text evidence="2">The sequence shown here is derived from an EMBL/GenBank/DDBJ whole genome shotgun (WGS) entry which is preliminary data.</text>
</comment>
<dbReference type="InterPro" id="IPR036249">
    <property type="entry name" value="Thioredoxin-like_sf"/>
</dbReference>
<keyword evidence="3" id="KW-1185">Reference proteome</keyword>
<evidence type="ECO:0000313" key="3">
    <source>
        <dbReference type="Proteomes" id="UP000218796"/>
    </source>
</evidence>
<dbReference type="KEGG" id="hpar:AL518_13245"/>
<accession>A0A2A2MEY5</accession>
<sequence length="215" mass="24381">MKTRELVYLFDPLCGWCYGASPRISQLIDDPDFHVTFRPTGLFAREGARELTPEFAQYAWQNDMRIESATGQVFSEAYRENVLNQGGVFDSFSATLALIAAELSEPERIFAVLKTLQRARYVEGLDNSSSQGVVEILEREGFETEALAVSRPTEALLRRYEHCLRDTQRLLDRHNVKGVPALVVVGAQGERLLPSSKLFTSYEELKAELLRFEEL</sequence>
<name>A0A2A2MEY5_9GAMM</name>
<dbReference type="AlphaFoldDB" id="A0A2A2MEY5"/>
<evidence type="ECO:0000259" key="1">
    <source>
        <dbReference type="Pfam" id="PF01323"/>
    </source>
</evidence>
<gene>
    <name evidence="2" type="ORF">CJD50_07240</name>
</gene>
<dbReference type="Pfam" id="PF01323">
    <property type="entry name" value="DSBA"/>
    <property type="match status" value="1"/>
</dbReference>
<reference evidence="2 3" key="1">
    <citation type="submission" date="2017-08" db="EMBL/GenBank/DDBJ databases">
        <title>Draft Genome Sequence of Hafnia alvei CITHA-6 Isolated from Raw Bovine Milk.</title>
        <authorList>
            <person name="Culligan E.P."/>
            <person name="Mcsweeney A."/>
            <person name="O'Doherty C."/>
            <person name="Gleeson E."/>
            <person name="O'Riordan D."/>
            <person name="Sleator R.D."/>
        </authorList>
    </citation>
    <scope>NUCLEOTIDE SEQUENCE [LARGE SCALE GENOMIC DNA]</scope>
    <source>
        <strain evidence="2 3">CITHA-6</strain>
    </source>
</reference>
<dbReference type="CDD" id="cd03025">
    <property type="entry name" value="DsbA_FrnE_like"/>
    <property type="match status" value="1"/>
</dbReference>
<dbReference type="RefSeq" id="WP_039186379.1">
    <property type="nucleotide sequence ID" value="NZ_CAUFSP010000007.1"/>
</dbReference>
<dbReference type="Proteomes" id="UP000218796">
    <property type="component" value="Unassembled WGS sequence"/>
</dbReference>
<dbReference type="EMBL" id="NQMS01000002">
    <property type="protein sequence ID" value="PAV97436.1"/>
    <property type="molecule type" value="Genomic_DNA"/>
</dbReference>
<dbReference type="InterPro" id="IPR001853">
    <property type="entry name" value="DSBA-like_thioredoxin_dom"/>
</dbReference>
<dbReference type="Gene3D" id="3.40.30.10">
    <property type="entry name" value="Glutaredoxin"/>
    <property type="match status" value="1"/>
</dbReference>
<dbReference type="SUPFAM" id="SSF52833">
    <property type="entry name" value="Thioredoxin-like"/>
    <property type="match status" value="1"/>
</dbReference>